<feature type="domain" description="HTH cro/C1-type" evidence="1">
    <location>
        <begin position="36"/>
        <end position="91"/>
    </location>
</feature>
<evidence type="ECO:0000259" key="1">
    <source>
        <dbReference type="PROSITE" id="PS50943"/>
    </source>
</evidence>
<dbReference type="SMART" id="SM00530">
    <property type="entry name" value="HTH_XRE"/>
    <property type="match status" value="1"/>
</dbReference>
<protein>
    <submittedName>
        <fullName evidence="2">Plasmid maintenance system antidote protein, XRE family</fullName>
    </submittedName>
</protein>
<dbReference type="InterPro" id="IPR010982">
    <property type="entry name" value="Lambda_DNA-bd_dom_sf"/>
</dbReference>
<dbReference type="Gene3D" id="1.10.260.40">
    <property type="entry name" value="lambda repressor-like DNA-binding domains"/>
    <property type="match status" value="1"/>
</dbReference>
<dbReference type="EMBL" id="CP001322">
    <property type="protein sequence ID" value="ACL03295.1"/>
    <property type="molecule type" value="Genomic_DNA"/>
</dbReference>
<dbReference type="SUPFAM" id="SSF47413">
    <property type="entry name" value="lambda repressor-like DNA-binding domains"/>
    <property type="match status" value="1"/>
</dbReference>
<dbReference type="Pfam" id="PF01381">
    <property type="entry name" value="HTH_3"/>
    <property type="match status" value="1"/>
</dbReference>
<accession>B8FAJ9</accession>
<gene>
    <name evidence="2" type="ordered locus">Dalk_1597</name>
</gene>
<keyword evidence="3" id="KW-1185">Reference proteome</keyword>
<dbReference type="InterPro" id="IPR001387">
    <property type="entry name" value="Cro/C1-type_HTH"/>
</dbReference>
<evidence type="ECO:0000313" key="3">
    <source>
        <dbReference type="Proteomes" id="UP000000739"/>
    </source>
</evidence>
<sequence>MKAYGWFKEELEKVQDSLEFKLESLELEITEQFLDAMEKKQISRAELARRMGVKKPTVTRLFKNGSNLTLKRMLSIAEALDCHFQVKIKDNSKVKRYGKFELLPSNRHSLNYDMDAKVHRGGKKIPADDYYYPVSMEDIKDAVISSCERKSAAY</sequence>
<dbReference type="RefSeq" id="WP_012610729.1">
    <property type="nucleotide sequence ID" value="NC_011768.1"/>
</dbReference>
<dbReference type="CDD" id="cd00093">
    <property type="entry name" value="HTH_XRE"/>
    <property type="match status" value="1"/>
</dbReference>
<name>B8FAJ9_DESAL</name>
<dbReference type="GO" id="GO:0003677">
    <property type="term" value="F:DNA binding"/>
    <property type="evidence" value="ECO:0007669"/>
    <property type="project" value="InterPro"/>
</dbReference>
<dbReference type="PROSITE" id="PS50943">
    <property type="entry name" value="HTH_CROC1"/>
    <property type="match status" value="1"/>
</dbReference>
<organism evidence="2 3">
    <name type="scientific">Desulfatibacillum aliphaticivorans</name>
    <dbReference type="NCBI Taxonomy" id="218208"/>
    <lineage>
        <taxon>Bacteria</taxon>
        <taxon>Pseudomonadati</taxon>
        <taxon>Thermodesulfobacteriota</taxon>
        <taxon>Desulfobacteria</taxon>
        <taxon>Desulfobacterales</taxon>
        <taxon>Desulfatibacillaceae</taxon>
        <taxon>Desulfatibacillum</taxon>
    </lineage>
</organism>
<dbReference type="HOGENOM" id="CLU_1701393_0_0_7"/>
<reference evidence="2 3" key="1">
    <citation type="journal article" date="2012" name="Environ. Microbiol.">
        <title>The genome sequence of Desulfatibacillum alkenivorans AK-01: a blueprint for anaerobic alkane oxidation.</title>
        <authorList>
            <person name="Callaghan A.V."/>
            <person name="Morris B.E."/>
            <person name="Pereira I.A."/>
            <person name="McInerney M.J."/>
            <person name="Austin R.N."/>
            <person name="Groves J.T."/>
            <person name="Kukor J.J."/>
            <person name="Suflita J.M."/>
            <person name="Young L.Y."/>
            <person name="Zylstra G.J."/>
            <person name="Wawrik B."/>
        </authorList>
    </citation>
    <scope>NUCLEOTIDE SEQUENCE [LARGE SCALE GENOMIC DNA]</scope>
    <source>
        <strain evidence="2 3">AK-01</strain>
    </source>
</reference>
<dbReference type="eggNOG" id="COG3093">
    <property type="taxonomic scope" value="Bacteria"/>
</dbReference>
<dbReference type="KEGG" id="dal:Dalk_1597"/>
<dbReference type="AlphaFoldDB" id="B8FAJ9"/>
<dbReference type="Proteomes" id="UP000000739">
    <property type="component" value="Chromosome"/>
</dbReference>
<proteinExistence type="predicted"/>
<evidence type="ECO:0000313" key="2">
    <source>
        <dbReference type="EMBL" id="ACL03295.1"/>
    </source>
</evidence>